<dbReference type="InterPro" id="IPR015946">
    <property type="entry name" value="KH_dom-like_a/b"/>
</dbReference>
<keyword evidence="2" id="KW-1185">Reference proteome</keyword>
<name>A0ABV7VBC7_9PROT</name>
<dbReference type="Proteomes" id="UP001595711">
    <property type="component" value="Unassembled WGS sequence"/>
</dbReference>
<organism evidence="1 2">
    <name type="scientific">Ferrovibrio xuzhouensis</name>
    <dbReference type="NCBI Taxonomy" id="1576914"/>
    <lineage>
        <taxon>Bacteria</taxon>
        <taxon>Pseudomonadati</taxon>
        <taxon>Pseudomonadota</taxon>
        <taxon>Alphaproteobacteria</taxon>
        <taxon>Rhodospirillales</taxon>
        <taxon>Rhodospirillaceae</taxon>
        <taxon>Ferrovibrio</taxon>
    </lineage>
</organism>
<keyword evidence="1" id="KW-0575">Peroxidase</keyword>
<proteinExistence type="predicted"/>
<comment type="caution">
    <text evidence="1">The sequence shown here is derived from an EMBL/GenBank/DDBJ whole genome shotgun (WGS) entry which is preliminary data.</text>
</comment>
<dbReference type="EMBL" id="JBHRYJ010000001">
    <property type="protein sequence ID" value="MFC3674449.1"/>
    <property type="molecule type" value="Genomic_DNA"/>
</dbReference>
<sequence length="142" mass="15280">MSTETAAPVLEVTVGESGLGALGQIVVSGRHVMGADEPESAGGRDTGPGPYDFLAIALGSCTSMTTRLYAQRKALPLQRISVTVRHRKETGEDGKPRDHFERLITLEGDLTAEQRQRLLEIANRCPVHQTLTRGSVIDSSLV</sequence>
<dbReference type="RefSeq" id="WP_379721443.1">
    <property type="nucleotide sequence ID" value="NZ_JBHRYJ010000001.1"/>
</dbReference>
<dbReference type="PANTHER" id="PTHR39624:SF2">
    <property type="entry name" value="OSMC-LIKE PROTEIN"/>
    <property type="match status" value="1"/>
</dbReference>
<dbReference type="InterPro" id="IPR036102">
    <property type="entry name" value="OsmC/Ohrsf"/>
</dbReference>
<dbReference type="SUPFAM" id="SSF82784">
    <property type="entry name" value="OsmC-like"/>
    <property type="match status" value="1"/>
</dbReference>
<accession>A0ABV7VBC7</accession>
<keyword evidence="1" id="KW-0560">Oxidoreductase</keyword>
<dbReference type="GO" id="GO:0004601">
    <property type="term" value="F:peroxidase activity"/>
    <property type="evidence" value="ECO:0007669"/>
    <property type="project" value="UniProtKB-KW"/>
</dbReference>
<evidence type="ECO:0000313" key="2">
    <source>
        <dbReference type="Proteomes" id="UP001595711"/>
    </source>
</evidence>
<dbReference type="PANTHER" id="PTHR39624">
    <property type="entry name" value="PROTEIN INVOLVED IN RIMO-MEDIATED BETA-METHYLTHIOLATION OF RIBOSOMAL PROTEIN S12 YCAO"/>
    <property type="match status" value="1"/>
</dbReference>
<dbReference type="EC" id="1.11.1.-" evidence="1"/>
<reference evidence="2" key="1">
    <citation type="journal article" date="2019" name="Int. J. Syst. Evol. Microbiol.">
        <title>The Global Catalogue of Microorganisms (GCM) 10K type strain sequencing project: providing services to taxonomists for standard genome sequencing and annotation.</title>
        <authorList>
            <consortium name="The Broad Institute Genomics Platform"/>
            <consortium name="The Broad Institute Genome Sequencing Center for Infectious Disease"/>
            <person name="Wu L."/>
            <person name="Ma J."/>
        </authorList>
    </citation>
    <scope>NUCLEOTIDE SEQUENCE [LARGE SCALE GENOMIC DNA]</scope>
    <source>
        <strain evidence="2">KCTC 42182</strain>
    </source>
</reference>
<evidence type="ECO:0000313" key="1">
    <source>
        <dbReference type="EMBL" id="MFC3674449.1"/>
    </source>
</evidence>
<protein>
    <submittedName>
        <fullName evidence="1">OsmC family protein</fullName>
        <ecNumber evidence="1">1.11.1.-</ecNumber>
    </submittedName>
</protein>
<dbReference type="Gene3D" id="3.30.300.20">
    <property type="match status" value="1"/>
</dbReference>
<gene>
    <name evidence="1" type="ORF">ACFOOQ_02775</name>
</gene>
<dbReference type="InterPro" id="IPR003718">
    <property type="entry name" value="OsmC/Ohr_fam"/>
</dbReference>
<dbReference type="Pfam" id="PF02566">
    <property type="entry name" value="OsmC"/>
    <property type="match status" value="1"/>
</dbReference>